<dbReference type="VEuPathDB" id="CryptoDB:cubi_00868"/>
<sequence>MNFIKLSNSVFLLIIWIYLTGGFTIIEAADSKTGNKSSLRKRSGLTPQGTSKVSSDSSKKDSNSAGETVVNSVEELKGINPMKAHSISRVVELCNGQQLLKGENRKKTFFLKCESDKNHKIVSVPQINYTTRKAIEGTSEKTVLVNWKLNLEGANSALVYGLLFVTSGLQHSIMENCLVLPRNLVLKGDPKNPVLAQRLYDCSIGNQIQPITSFHVLAKVDTYFNLRPLRLYNELERAMRISQMNYIYKANSKTPEVRVDLHPKYYVIHDKNGNELFNDILFIEKLEAIPYIKVIVVLKDENLLHDLLIGKEFHEQKAQLGRWYRRLLRGIWLPFYTAAMFMFQNGNKVHCDLHTRNIMISIDPNFGTEKWKTANTMFELAAVTPTSMRVIDVGNAISMNSPEIQMENDPCKKYERRPYEDISLLDFRVLDPLTAPAKAPSFLPEEDKIYGDDAKVDDINNARSLIKYYNMKLNKLKTSIRNIYQWESCRVKRVNKKTRRLHPEVDKYPCRFIDQKEALLEACKILKRYTAEQFMGVPSCNLTSRRK</sequence>
<evidence type="ECO:0000313" key="3">
    <source>
        <dbReference type="Proteomes" id="UP000186176"/>
    </source>
</evidence>
<gene>
    <name evidence="2" type="ORF">cubi_00868</name>
</gene>
<dbReference type="Proteomes" id="UP000186176">
    <property type="component" value="Unassembled WGS sequence"/>
</dbReference>
<evidence type="ECO:0000256" key="1">
    <source>
        <dbReference type="SAM" id="MobiDB-lite"/>
    </source>
</evidence>
<name>A0A1J4MF85_9CRYT</name>
<keyword evidence="3" id="KW-1185">Reference proteome</keyword>
<dbReference type="EMBL" id="LRBP01000018">
    <property type="protein sequence ID" value="OII72896.1"/>
    <property type="molecule type" value="Genomic_DNA"/>
</dbReference>
<proteinExistence type="predicted"/>
<feature type="region of interest" description="Disordered" evidence="1">
    <location>
        <begin position="35"/>
        <end position="68"/>
    </location>
</feature>
<dbReference type="OrthoDB" id="341661at2759"/>
<reference evidence="2 3" key="1">
    <citation type="submission" date="2016-10" db="EMBL/GenBank/DDBJ databases">
        <title>Reductive evolution of mitochondrial metabolism and differential evolution of invasion-related proteins in Cryptosporidium.</title>
        <authorList>
            <person name="Liu S."/>
            <person name="Roellig D.M."/>
            <person name="Guo Y."/>
            <person name="Li N."/>
            <person name="Frace M.A."/>
            <person name="Tang K."/>
            <person name="Zhang L."/>
            <person name="Feng Y."/>
            <person name="Xiao L."/>
        </authorList>
    </citation>
    <scope>NUCLEOTIDE SEQUENCE [LARGE SCALE GENOMIC DNA]</scope>
    <source>
        <strain evidence="2">39726</strain>
    </source>
</reference>
<comment type="caution">
    <text evidence="2">The sequence shown here is derived from an EMBL/GenBank/DDBJ whole genome shotgun (WGS) entry which is preliminary data.</text>
</comment>
<evidence type="ECO:0000313" key="2">
    <source>
        <dbReference type="EMBL" id="OII72896.1"/>
    </source>
</evidence>
<dbReference type="RefSeq" id="XP_028874260.1">
    <property type="nucleotide sequence ID" value="XM_029017881.1"/>
</dbReference>
<dbReference type="AlphaFoldDB" id="A0A1J4MF85"/>
<dbReference type="GeneID" id="39977660"/>
<organism evidence="2 3">
    <name type="scientific">Cryptosporidium ubiquitum</name>
    <dbReference type="NCBI Taxonomy" id="857276"/>
    <lineage>
        <taxon>Eukaryota</taxon>
        <taxon>Sar</taxon>
        <taxon>Alveolata</taxon>
        <taxon>Apicomplexa</taxon>
        <taxon>Conoidasida</taxon>
        <taxon>Coccidia</taxon>
        <taxon>Eucoccidiorida</taxon>
        <taxon>Eimeriorina</taxon>
        <taxon>Cryptosporidiidae</taxon>
        <taxon>Cryptosporidium</taxon>
    </lineage>
</organism>
<protein>
    <recommendedName>
        <fullName evidence="4">Protein kinase domain-containing protein</fullName>
    </recommendedName>
</protein>
<accession>A0A1J4MF85</accession>
<evidence type="ECO:0008006" key="4">
    <source>
        <dbReference type="Google" id="ProtNLM"/>
    </source>
</evidence>